<accession>A0ABN9Y587</accession>
<organism evidence="2 3">
    <name type="scientific">Prorocentrum cordatum</name>
    <dbReference type="NCBI Taxonomy" id="2364126"/>
    <lineage>
        <taxon>Eukaryota</taxon>
        <taxon>Sar</taxon>
        <taxon>Alveolata</taxon>
        <taxon>Dinophyceae</taxon>
        <taxon>Prorocentrales</taxon>
        <taxon>Prorocentraceae</taxon>
        <taxon>Prorocentrum</taxon>
    </lineage>
</organism>
<evidence type="ECO:0000256" key="1">
    <source>
        <dbReference type="SAM" id="MobiDB-lite"/>
    </source>
</evidence>
<feature type="non-terminal residue" evidence="2">
    <location>
        <position position="366"/>
    </location>
</feature>
<protein>
    <submittedName>
        <fullName evidence="2">Uncharacterized protein</fullName>
    </submittedName>
</protein>
<keyword evidence="3" id="KW-1185">Reference proteome</keyword>
<feature type="region of interest" description="Disordered" evidence="1">
    <location>
        <begin position="290"/>
        <end position="314"/>
    </location>
</feature>
<evidence type="ECO:0000313" key="2">
    <source>
        <dbReference type="EMBL" id="CAK0905936.1"/>
    </source>
</evidence>
<dbReference type="Proteomes" id="UP001189429">
    <property type="component" value="Unassembled WGS sequence"/>
</dbReference>
<feature type="compositionally biased region" description="Low complexity" evidence="1">
    <location>
        <begin position="295"/>
        <end position="314"/>
    </location>
</feature>
<feature type="non-terminal residue" evidence="2">
    <location>
        <position position="1"/>
    </location>
</feature>
<dbReference type="EMBL" id="CAUYUJ010021621">
    <property type="protein sequence ID" value="CAK0905936.1"/>
    <property type="molecule type" value="Genomic_DNA"/>
</dbReference>
<reference evidence="2" key="1">
    <citation type="submission" date="2023-10" db="EMBL/GenBank/DDBJ databases">
        <authorList>
            <person name="Chen Y."/>
            <person name="Shah S."/>
            <person name="Dougan E. K."/>
            <person name="Thang M."/>
            <person name="Chan C."/>
        </authorList>
    </citation>
    <scope>NUCLEOTIDE SEQUENCE [LARGE SCALE GENOMIC DNA]</scope>
</reference>
<comment type="caution">
    <text evidence="2">The sequence shown here is derived from an EMBL/GenBank/DDBJ whole genome shotgun (WGS) entry which is preliminary data.</text>
</comment>
<proteinExistence type="predicted"/>
<gene>
    <name evidence="2" type="ORF">PCOR1329_LOCUS81461</name>
</gene>
<name>A0ABN9Y587_9DINO</name>
<sequence length="366" mass="39622">GSCLTTDLDCYEQIRAQYSQNLEKGFLQEDGSYHPALRTVILMNEPDLKFNGMLSFKKALVSAFDAVLSAEKEAGVVGDAPNFTVTFSFGVCPQCEKYGYKPGLGQMLELRDAIRDPASVGYRPRNDLWTNYKFRFVNSVNTANPFTDIKRLFLDDYDALFMGTPVFIGEYHDPDVYERQDLQGILAIAEDESTLLSGIAFFEFQVRYDKGGSEMGFGMFGLSEERKVAEFTLEFRPFTAWCLTPVKAEGRRSPPGTSRFLEASQDAYVHAAVAKAFGGAGVGEDQLCPATASSPGRAQPAAAEGGRAQGARAAGGLPKPLVPVTWIGCFAPGKKQGRLFVGTGSSSDACAESCENFGLALLKSGG</sequence>
<evidence type="ECO:0000313" key="3">
    <source>
        <dbReference type="Proteomes" id="UP001189429"/>
    </source>
</evidence>